<feature type="transmembrane region" description="Helical" evidence="1">
    <location>
        <begin position="165"/>
        <end position="182"/>
    </location>
</feature>
<sequence>MNAKSMFLGFAPWIIFSVVAERAGADHVALAAILAFVIALGLTVYETMRSGWKILDVAGVATFGIIAVIGLVGDDQVDESLVNFGRGGSTFVLAAIMAVSAFTIPFTEQYARQSVDESLWHTPLFREKNKKISLMWAEVILAIAVSHIIAGILTSSTDLAGSHPGNLLLNWIIPIALIVFAIKRTRAIADQRPASAEDNPTAQ</sequence>
<feature type="transmembrane region" description="Helical" evidence="1">
    <location>
        <begin position="54"/>
        <end position="72"/>
    </location>
</feature>
<feature type="transmembrane region" description="Helical" evidence="1">
    <location>
        <begin position="30"/>
        <end position="47"/>
    </location>
</feature>
<accession>A0A2G3PIU9</accession>
<feature type="transmembrane region" description="Helical" evidence="1">
    <location>
        <begin position="92"/>
        <end position="111"/>
    </location>
</feature>
<dbReference type="AlphaFoldDB" id="A0A2G3PIU9"/>
<reference evidence="2 3" key="1">
    <citation type="submission" date="2017-10" db="EMBL/GenBank/DDBJ databases">
        <title>The draft genome sequence of Williamsia sp. BULT 1.1 isolated from the semi-arid grassland soils from South Africa.</title>
        <authorList>
            <person name="Kabwe M.H."/>
            <person name="Govender N."/>
            <person name="Mutseka Lunga P."/>
            <person name="Vikram S."/>
            <person name="Makhalanyane T.P."/>
        </authorList>
    </citation>
    <scope>NUCLEOTIDE SEQUENCE [LARGE SCALE GENOMIC DNA]</scope>
    <source>
        <strain evidence="2 3">BULT 1.1</strain>
    </source>
</reference>
<name>A0A2G3PIU9_WILMA</name>
<evidence type="ECO:0008006" key="4">
    <source>
        <dbReference type="Google" id="ProtNLM"/>
    </source>
</evidence>
<gene>
    <name evidence="2" type="ORF">CSW57_14395</name>
</gene>
<feature type="transmembrane region" description="Helical" evidence="1">
    <location>
        <begin position="132"/>
        <end position="153"/>
    </location>
</feature>
<keyword evidence="1" id="KW-1133">Transmembrane helix</keyword>
<proteinExistence type="predicted"/>
<organism evidence="2 3">
    <name type="scientific">Williamsia marianensis</name>
    <dbReference type="NCBI Taxonomy" id="85044"/>
    <lineage>
        <taxon>Bacteria</taxon>
        <taxon>Bacillati</taxon>
        <taxon>Actinomycetota</taxon>
        <taxon>Actinomycetes</taxon>
        <taxon>Mycobacteriales</taxon>
        <taxon>Nocardiaceae</taxon>
        <taxon>Williamsia</taxon>
    </lineage>
</organism>
<keyword evidence="1" id="KW-0472">Membrane</keyword>
<dbReference type="Proteomes" id="UP000225108">
    <property type="component" value="Unassembled WGS sequence"/>
</dbReference>
<comment type="caution">
    <text evidence="2">The sequence shown here is derived from an EMBL/GenBank/DDBJ whole genome shotgun (WGS) entry which is preliminary data.</text>
</comment>
<dbReference type="EMBL" id="PEBD01000010">
    <property type="protein sequence ID" value="PHV65042.1"/>
    <property type="molecule type" value="Genomic_DNA"/>
</dbReference>
<dbReference type="RefSeq" id="WP_099383472.1">
    <property type="nucleotide sequence ID" value="NZ_PEBD01000010.1"/>
</dbReference>
<evidence type="ECO:0000313" key="3">
    <source>
        <dbReference type="Proteomes" id="UP000225108"/>
    </source>
</evidence>
<evidence type="ECO:0000256" key="1">
    <source>
        <dbReference type="SAM" id="Phobius"/>
    </source>
</evidence>
<protein>
    <recommendedName>
        <fullName evidence="4">Intracellular septation protein A</fullName>
    </recommendedName>
</protein>
<keyword evidence="1" id="KW-0812">Transmembrane</keyword>
<evidence type="ECO:0000313" key="2">
    <source>
        <dbReference type="EMBL" id="PHV65042.1"/>
    </source>
</evidence>